<evidence type="ECO:0000313" key="2">
    <source>
        <dbReference type="EMBL" id="KZS92005.1"/>
    </source>
</evidence>
<dbReference type="InterPro" id="IPR001810">
    <property type="entry name" value="F-box_dom"/>
</dbReference>
<dbReference type="InterPro" id="IPR036047">
    <property type="entry name" value="F-box-like_dom_sf"/>
</dbReference>
<protein>
    <recommendedName>
        <fullName evidence="1">F-box domain-containing protein</fullName>
    </recommendedName>
</protein>
<evidence type="ECO:0000313" key="3">
    <source>
        <dbReference type="Proteomes" id="UP000076722"/>
    </source>
</evidence>
<dbReference type="AlphaFoldDB" id="A0A164T209"/>
<dbReference type="EMBL" id="KV419412">
    <property type="protein sequence ID" value="KZS92005.1"/>
    <property type="molecule type" value="Genomic_DNA"/>
</dbReference>
<dbReference type="CDD" id="cd09917">
    <property type="entry name" value="F-box_SF"/>
    <property type="match status" value="1"/>
</dbReference>
<dbReference type="Pfam" id="PF12937">
    <property type="entry name" value="F-box-like"/>
    <property type="match status" value="1"/>
</dbReference>
<dbReference type="Gene3D" id="1.20.1280.50">
    <property type="match status" value="1"/>
</dbReference>
<proteinExistence type="predicted"/>
<dbReference type="Proteomes" id="UP000076722">
    <property type="component" value="Unassembled WGS sequence"/>
</dbReference>
<name>A0A164T209_9AGAM</name>
<dbReference type="OrthoDB" id="3018431at2759"/>
<accession>A0A164T209</accession>
<dbReference type="SUPFAM" id="SSF101908">
    <property type="entry name" value="Putative isomerase YbhE"/>
    <property type="match status" value="1"/>
</dbReference>
<dbReference type="SMART" id="SM00256">
    <property type="entry name" value="FBOX"/>
    <property type="match status" value="1"/>
</dbReference>
<dbReference type="PROSITE" id="PS50181">
    <property type="entry name" value="FBOX"/>
    <property type="match status" value="1"/>
</dbReference>
<sequence>MTVVMLLSKPTLEITMAVFDDLPTELILQILTSLPIRDVLNASRTSHYLRSVSLNFRGIWRDASDSYRLPLPTGYTIASIPAIALPSLAVRALSLKAALADPEAPRLPKSYRRVKELDTPFQGHPEFVSAIPGNEWVILASHCDTDDNLHLVLYNLETSKYAIICPSLKPWNSTCALDATVRDDGILFACIGPSKNENSCISVFTLRLPKRDEEDILPTVTLKWQMPCHTDTISVSKISLRGSLLVCLSKRQNMLVINWVNNTGISYINAGNTNGWELTGPWEAYIHPHLPQIICTIEEHYPDAHSPNWSRRKVCVVDVPHELPPLRKTITDISLPSEEFPYASSALLPDDLGVPVPWFDLRERTPNLSSLSIPICSMHNSWGLNRDEMVSPRFNLSGDSMSVQARIFCEKITSVWMVGGSQSNPIHQTLAYQPPLPDIYKPFLPDPIVQSDGLRWTRVLIPPDLRMQRENWPENTSLPYRFEVVGVDLAYGGFYVERYNDSLSAPDRCLYCIQY</sequence>
<feature type="domain" description="F-box" evidence="1">
    <location>
        <begin position="16"/>
        <end position="63"/>
    </location>
</feature>
<reference evidence="2 3" key="1">
    <citation type="journal article" date="2016" name="Mol. Biol. Evol.">
        <title>Comparative Genomics of Early-Diverging Mushroom-Forming Fungi Provides Insights into the Origins of Lignocellulose Decay Capabilities.</title>
        <authorList>
            <person name="Nagy L.G."/>
            <person name="Riley R."/>
            <person name="Tritt A."/>
            <person name="Adam C."/>
            <person name="Daum C."/>
            <person name="Floudas D."/>
            <person name="Sun H."/>
            <person name="Yadav J.S."/>
            <person name="Pangilinan J."/>
            <person name="Larsson K.H."/>
            <person name="Matsuura K."/>
            <person name="Barry K."/>
            <person name="Labutti K."/>
            <person name="Kuo R."/>
            <person name="Ohm R.A."/>
            <person name="Bhattacharya S.S."/>
            <person name="Shirouzu T."/>
            <person name="Yoshinaga Y."/>
            <person name="Martin F.M."/>
            <person name="Grigoriev I.V."/>
            <person name="Hibbett D.S."/>
        </authorList>
    </citation>
    <scope>NUCLEOTIDE SEQUENCE [LARGE SCALE GENOMIC DNA]</scope>
    <source>
        <strain evidence="2 3">HHB9708</strain>
    </source>
</reference>
<dbReference type="SUPFAM" id="SSF81383">
    <property type="entry name" value="F-box domain"/>
    <property type="match status" value="1"/>
</dbReference>
<gene>
    <name evidence="2" type="ORF">SISNIDRAFT_550759</name>
</gene>
<evidence type="ECO:0000259" key="1">
    <source>
        <dbReference type="PROSITE" id="PS50181"/>
    </source>
</evidence>
<organism evidence="2 3">
    <name type="scientific">Sistotremastrum niveocremeum HHB9708</name>
    <dbReference type="NCBI Taxonomy" id="1314777"/>
    <lineage>
        <taxon>Eukaryota</taxon>
        <taxon>Fungi</taxon>
        <taxon>Dikarya</taxon>
        <taxon>Basidiomycota</taxon>
        <taxon>Agaricomycotina</taxon>
        <taxon>Agaricomycetes</taxon>
        <taxon>Sistotremastrales</taxon>
        <taxon>Sistotremastraceae</taxon>
        <taxon>Sertulicium</taxon>
        <taxon>Sertulicium niveocremeum</taxon>
    </lineage>
</organism>
<keyword evidence="3" id="KW-1185">Reference proteome</keyword>